<keyword evidence="1" id="KW-0472">Membrane</keyword>
<accession>Q0W619</accession>
<feature type="transmembrane region" description="Helical" evidence="1">
    <location>
        <begin position="113"/>
        <end position="138"/>
    </location>
</feature>
<evidence type="ECO:0008006" key="4">
    <source>
        <dbReference type="Google" id="ProtNLM"/>
    </source>
</evidence>
<evidence type="ECO:0000313" key="2">
    <source>
        <dbReference type="EMBL" id="CAJ36174.1"/>
    </source>
</evidence>
<dbReference type="AlphaFoldDB" id="Q0W619"/>
<keyword evidence="3" id="KW-1185">Reference proteome</keyword>
<feature type="transmembrane region" description="Helical" evidence="1">
    <location>
        <begin position="150"/>
        <end position="171"/>
    </location>
</feature>
<feature type="transmembrane region" description="Helical" evidence="1">
    <location>
        <begin position="66"/>
        <end position="86"/>
    </location>
</feature>
<name>Q0W619_METAR</name>
<dbReference type="GO" id="GO:0005886">
    <property type="term" value="C:plasma membrane"/>
    <property type="evidence" value="ECO:0007669"/>
    <property type="project" value="UniProtKB-SubCell"/>
</dbReference>
<dbReference type="KEGG" id="rci:RCIX805"/>
<sequence length="279" mass="30922">MSNIMVMARKEFVDLLSNPVVLVVIIAYLVYSIFVIYDYSIVFFGGRPGVTVLFQDNPGVACANSIFYSITWIGTLIGIIIGCSTISSERFSNAINTLIVKPLYRDTVINGKLLGSIAFLTFTMVLIIATFTAGFLILCGNAFSAYLLDYLARLPFVLIFALIYVLVFLLLSMLISLLVRDQAFAMILSILTVYLSLIVYFYTISAYIDNILPGSGLGGLLVKLSPRGILEHAQPLIMNTGVDAYDAFLDCLPDFLQLLLYMIICLVLSYIVFVKRDIL</sequence>
<dbReference type="PANTHER" id="PTHR43471">
    <property type="entry name" value="ABC TRANSPORTER PERMEASE"/>
    <property type="match status" value="1"/>
</dbReference>
<keyword evidence="1" id="KW-0812">Transmembrane</keyword>
<feature type="transmembrane region" description="Helical" evidence="1">
    <location>
        <begin position="20"/>
        <end position="46"/>
    </location>
</feature>
<keyword evidence="1" id="KW-1133">Transmembrane helix</keyword>
<organism evidence="2 3">
    <name type="scientific">Methanocella arvoryzae (strain DSM 22066 / NBRC 105507 / MRE50)</name>
    <dbReference type="NCBI Taxonomy" id="351160"/>
    <lineage>
        <taxon>Archaea</taxon>
        <taxon>Methanobacteriati</taxon>
        <taxon>Methanobacteriota</taxon>
        <taxon>Stenosarchaea group</taxon>
        <taxon>Methanomicrobia</taxon>
        <taxon>Methanocellales</taxon>
        <taxon>Methanocellaceae</taxon>
        <taxon>Methanocella</taxon>
    </lineage>
</organism>
<protein>
    <recommendedName>
        <fullName evidence="4">ABC-type transport system, permease component</fullName>
    </recommendedName>
</protein>
<dbReference type="GO" id="GO:0140359">
    <property type="term" value="F:ABC-type transporter activity"/>
    <property type="evidence" value="ECO:0007669"/>
    <property type="project" value="InterPro"/>
</dbReference>
<dbReference type="Pfam" id="PF12679">
    <property type="entry name" value="ABC2_membrane_2"/>
    <property type="match status" value="1"/>
</dbReference>
<reference evidence="2 3" key="1">
    <citation type="journal article" date="2006" name="Science">
        <title>Genome of rice cluster I archaea -- the key methane producers in the rice rhizosphere.</title>
        <authorList>
            <person name="Erkel C."/>
            <person name="Kube M."/>
            <person name="Reinhardt R."/>
            <person name="Liesack W."/>
        </authorList>
    </citation>
    <scope>NUCLEOTIDE SEQUENCE [LARGE SCALE GENOMIC DNA]</scope>
    <source>
        <strain evidence="3">DSM 22066 / NBRC 105507 / MRE50</strain>
    </source>
</reference>
<dbReference type="eggNOG" id="arCOG02436">
    <property type="taxonomic scope" value="Archaea"/>
</dbReference>
<feature type="transmembrane region" description="Helical" evidence="1">
    <location>
        <begin position="183"/>
        <end position="208"/>
    </location>
</feature>
<dbReference type="Proteomes" id="UP000000663">
    <property type="component" value="Chromosome"/>
</dbReference>
<dbReference type="EMBL" id="AM114193">
    <property type="protein sequence ID" value="CAJ36174.1"/>
    <property type="molecule type" value="Genomic_DNA"/>
</dbReference>
<feature type="transmembrane region" description="Helical" evidence="1">
    <location>
        <begin position="255"/>
        <end position="274"/>
    </location>
</feature>
<proteinExistence type="predicted"/>
<dbReference type="OrthoDB" id="151406at2157"/>
<gene>
    <name evidence="2" type="ORF">RCIX805</name>
</gene>
<evidence type="ECO:0000313" key="3">
    <source>
        <dbReference type="Proteomes" id="UP000000663"/>
    </source>
</evidence>
<evidence type="ECO:0000256" key="1">
    <source>
        <dbReference type="SAM" id="Phobius"/>
    </source>
</evidence>
<dbReference type="STRING" id="351160.RCIX805"/>